<dbReference type="PANTHER" id="PTHR47683:SF2">
    <property type="entry name" value="RNA-BINDING S4 DOMAIN-CONTAINING PROTEIN"/>
    <property type="match status" value="1"/>
</dbReference>
<sequence length="273" mass="31378">MTKKSKQSILPGANQTELEKGVRLNKYLSDAGICSRRQADDWIMQGKVAIDGKIAVPGTRVLQGQKVSVNGKEIQKEDTLVLLAFHKPRGIVCTAEKREKHNIIDYIQYPTRIYPVGRLDKDSEGLILLTNHGELANRICKARYYHEKEYIVTVHKPITEEFINHMSRGVPVLGTVTRPCIVKKEGNCKFRIILTQGLNRQIRRMCEYLGYQVLTLKRVRIMNVELGDLKVGTYRNVSEDELMKLNQMLLKERMDGTKNSKNQRTHKNFKRGK</sequence>
<dbReference type="InterPro" id="IPR020094">
    <property type="entry name" value="TruA/RsuA/RluB/E/F_N"/>
</dbReference>
<evidence type="ECO:0000256" key="3">
    <source>
        <dbReference type="PROSITE-ProRule" id="PRU00182"/>
    </source>
</evidence>
<dbReference type="SUPFAM" id="SSF55174">
    <property type="entry name" value="Alpha-L RNA-binding motif"/>
    <property type="match status" value="1"/>
</dbReference>
<dbReference type="FunFam" id="3.30.70.1560:FF:000002">
    <property type="entry name" value="Pseudouridine synthase"/>
    <property type="match status" value="1"/>
</dbReference>
<keyword evidence="3" id="KW-0694">RNA-binding</keyword>
<dbReference type="SMART" id="SM00363">
    <property type="entry name" value="S4"/>
    <property type="match status" value="1"/>
</dbReference>
<dbReference type="EMBL" id="JADIML010000252">
    <property type="protein sequence ID" value="MBO8464038.1"/>
    <property type="molecule type" value="Genomic_DNA"/>
</dbReference>
<dbReference type="GO" id="GO:0000455">
    <property type="term" value="P:enzyme-directed rRNA pseudouridine synthesis"/>
    <property type="evidence" value="ECO:0007669"/>
    <property type="project" value="UniProtKB-ARBA"/>
</dbReference>
<dbReference type="InterPro" id="IPR036986">
    <property type="entry name" value="S4_RNA-bd_sf"/>
</dbReference>
<evidence type="ECO:0000259" key="6">
    <source>
        <dbReference type="SMART" id="SM00363"/>
    </source>
</evidence>
<organism evidence="7 8">
    <name type="scientific">Candidatus Scybalomonas excrementavium</name>
    <dbReference type="NCBI Taxonomy" id="2840943"/>
    <lineage>
        <taxon>Bacteria</taxon>
        <taxon>Bacillati</taxon>
        <taxon>Bacillota</taxon>
        <taxon>Clostridia</taxon>
        <taxon>Lachnospirales</taxon>
        <taxon>Lachnospiraceae</taxon>
        <taxon>Lachnospiraceae incertae sedis</taxon>
        <taxon>Candidatus Scybalomonas</taxon>
    </lineage>
</organism>
<evidence type="ECO:0000256" key="5">
    <source>
        <dbReference type="SAM" id="MobiDB-lite"/>
    </source>
</evidence>
<accession>A0A9D9I2N4</accession>
<evidence type="ECO:0000313" key="7">
    <source>
        <dbReference type="EMBL" id="MBO8464038.1"/>
    </source>
</evidence>
<dbReference type="CDD" id="cd00165">
    <property type="entry name" value="S4"/>
    <property type="match status" value="1"/>
</dbReference>
<dbReference type="GO" id="GO:0120159">
    <property type="term" value="F:rRNA pseudouridine synthase activity"/>
    <property type="evidence" value="ECO:0007669"/>
    <property type="project" value="UniProtKB-ARBA"/>
</dbReference>
<dbReference type="PROSITE" id="PS50889">
    <property type="entry name" value="S4"/>
    <property type="match status" value="1"/>
</dbReference>
<feature type="region of interest" description="Disordered" evidence="5">
    <location>
        <begin position="253"/>
        <end position="273"/>
    </location>
</feature>
<dbReference type="Pfam" id="PF01479">
    <property type="entry name" value="S4"/>
    <property type="match status" value="1"/>
</dbReference>
<gene>
    <name evidence="7" type="primary">rluF</name>
    <name evidence="7" type="ORF">IAC13_08915</name>
</gene>
<dbReference type="InterPro" id="IPR042092">
    <property type="entry name" value="PsdUridine_s_RsuA/RluB/E/F_cat"/>
</dbReference>
<dbReference type="CDD" id="cd02554">
    <property type="entry name" value="PseudoU_synth_RluF"/>
    <property type="match status" value="1"/>
</dbReference>
<dbReference type="Proteomes" id="UP000823618">
    <property type="component" value="Unassembled WGS sequence"/>
</dbReference>
<dbReference type="Gene3D" id="3.30.70.580">
    <property type="entry name" value="Pseudouridine synthase I, catalytic domain, N-terminal subdomain"/>
    <property type="match status" value="1"/>
</dbReference>
<evidence type="ECO:0000256" key="2">
    <source>
        <dbReference type="ARBA" id="ARBA00023235"/>
    </source>
</evidence>
<dbReference type="AlphaFoldDB" id="A0A9D9I2N4"/>
<dbReference type="InterPro" id="IPR002942">
    <property type="entry name" value="S4_RNA-bd"/>
</dbReference>
<evidence type="ECO:0000256" key="4">
    <source>
        <dbReference type="RuleBase" id="RU003887"/>
    </source>
</evidence>
<comment type="similarity">
    <text evidence="1 4">Belongs to the pseudouridine synthase RsuA family.</text>
</comment>
<reference evidence="7" key="1">
    <citation type="submission" date="2020-10" db="EMBL/GenBank/DDBJ databases">
        <authorList>
            <person name="Gilroy R."/>
        </authorList>
    </citation>
    <scope>NUCLEOTIDE SEQUENCE</scope>
    <source>
        <strain evidence="7">E3-2379</strain>
    </source>
</reference>
<dbReference type="PANTHER" id="PTHR47683">
    <property type="entry name" value="PSEUDOURIDINE SYNTHASE FAMILY PROTEIN-RELATED"/>
    <property type="match status" value="1"/>
</dbReference>
<dbReference type="FunFam" id="3.10.290.10:FF:000003">
    <property type="entry name" value="Pseudouridine synthase"/>
    <property type="match status" value="1"/>
</dbReference>
<dbReference type="GO" id="GO:0003723">
    <property type="term" value="F:RNA binding"/>
    <property type="evidence" value="ECO:0007669"/>
    <property type="project" value="UniProtKB-KW"/>
</dbReference>
<protein>
    <recommendedName>
        <fullName evidence="4">Pseudouridine synthase</fullName>
        <ecNumber evidence="4">5.4.99.-</ecNumber>
    </recommendedName>
</protein>
<dbReference type="Pfam" id="PF00849">
    <property type="entry name" value="PseudoU_synth_2"/>
    <property type="match status" value="1"/>
</dbReference>
<reference evidence="7" key="2">
    <citation type="journal article" date="2021" name="PeerJ">
        <title>Extensive microbial diversity within the chicken gut microbiome revealed by metagenomics and culture.</title>
        <authorList>
            <person name="Gilroy R."/>
            <person name="Ravi A."/>
            <person name="Getino M."/>
            <person name="Pursley I."/>
            <person name="Horton D.L."/>
            <person name="Alikhan N.F."/>
            <person name="Baker D."/>
            <person name="Gharbi K."/>
            <person name="Hall N."/>
            <person name="Watson M."/>
            <person name="Adriaenssens E.M."/>
            <person name="Foster-Nyarko E."/>
            <person name="Jarju S."/>
            <person name="Secka A."/>
            <person name="Antonio M."/>
            <person name="Oren A."/>
            <person name="Chaudhuri R.R."/>
            <person name="La Ragione R."/>
            <person name="Hildebrand F."/>
            <person name="Pallen M.J."/>
        </authorList>
    </citation>
    <scope>NUCLEOTIDE SEQUENCE</scope>
    <source>
        <strain evidence="7">E3-2379</strain>
    </source>
</reference>
<dbReference type="NCBIfam" id="TIGR00093">
    <property type="entry name" value="pseudouridine synthase"/>
    <property type="match status" value="1"/>
</dbReference>
<feature type="compositionally biased region" description="Basic residues" evidence="5">
    <location>
        <begin position="261"/>
        <end position="273"/>
    </location>
</feature>
<dbReference type="PROSITE" id="PS01149">
    <property type="entry name" value="PSI_RSU"/>
    <property type="match status" value="1"/>
</dbReference>
<dbReference type="InterPro" id="IPR018496">
    <property type="entry name" value="PsdUridine_synth_RsuA/RluB_CS"/>
</dbReference>
<feature type="domain" description="RNA-binding S4" evidence="6">
    <location>
        <begin position="22"/>
        <end position="79"/>
    </location>
</feature>
<dbReference type="InterPro" id="IPR020103">
    <property type="entry name" value="PsdUridine_synth_cat_dom_sf"/>
</dbReference>
<evidence type="ECO:0000256" key="1">
    <source>
        <dbReference type="ARBA" id="ARBA00008348"/>
    </source>
</evidence>
<proteinExistence type="inferred from homology"/>
<dbReference type="Gene3D" id="3.30.70.1560">
    <property type="entry name" value="Alpha-L RNA-binding motif"/>
    <property type="match status" value="1"/>
</dbReference>
<dbReference type="Gene3D" id="3.10.290.10">
    <property type="entry name" value="RNA-binding S4 domain"/>
    <property type="match status" value="1"/>
</dbReference>
<dbReference type="SUPFAM" id="SSF55120">
    <property type="entry name" value="Pseudouridine synthase"/>
    <property type="match status" value="1"/>
</dbReference>
<name>A0A9D9I2N4_9FIRM</name>
<dbReference type="NCBIfam" id="NF007784">
    <property type="entry name" value="PRK10475.1"/>
    <property type="match status" value="1"/>
</dbReference>
<dbReference type="InterPro" id="IPR000748">
    <property type="entry name" value="PsdUridine_synth_RsuA/RluB/E/F"/>
</dbReference>
<keyword evidence="2 4" id="KW-0413">Isomerase</keyword>
<comment type="caution">
    <text evidence="7">The sequence shown here is derived from an EMBL/GenBank/DDBJ whole genome shotgun (WGS) entry which is preliminary data.</text>
</comment>
<evidence type="ECO:0000313" key="8">
    <source>
        <dbReference type="Proteomes" id="UP000823618"/>
    </source>
</evidence>
<dbReference type="InterPro" id="IPR050343">
    <property type="entry name" value="RsuA_PseudoU_synthase"/>
</dbReference>
<dbReference type="InterPro" id="IPR006145">
    <property type="entry name" value="PsdUridine_synth_RsuA/RluA"/>
</dbReference>
<dbReference type="EC" id="5.4.99.-" evidence="4"/>